<evidence type="ECO:0000256" key="2">
    <source>
        <dbReference type="ARBA" id="ARBA00005005"/>
    </source>
</evidence>
<dbReference type="CDD" id="cd06558">
    <property type="entry name" value="crotonase-like"/>
    <property type="match status" value="1"/>
</dbReference>
<dbReference type="EMBL" id="JAEOAQ010000002">
    <property type="protein sequence ID" value="KAG5420367.1"/>
    <property type="molecule type" value="Genomic_DNA"/>
</dbReference>
<dbReference type="InterPro" id="IPR051053">
    <property type="entry name" value="ECH/Chromodomain_protein"/>
</dbReference>
<gene>
    <name evidence="6" type="ORF">I9W82_002248</name>
</gene>
<keyword evidence="7" id="KW-1185">Reference proteome</keyword>
<dbReference type="GO" id="GO:0005782">
    <property type="term" value="C:peroxisomal matrix"/>
    <property type="evidence" value="ECO:0007669"/>
    <property type="project" value="TreeGrafter"/>
</dbReference>
<evidence type="ECO:0000256" key="3">
    <source>
        <dbReference type="ARBA" id="ARBA00005254"/>
    </source>
</evidence>
<dbReference type="FunFam" id="3.90.226.10:FF:000048">
    <property type="entry name" value="3,2-trans-enoyl-CoA isomerase"/>
    <property type="match status" value="1"/>
</dbReference>
<dbReference type="GO" id="GO:0004165">
    <property type="term" value="F:delta(3)-delta(2)-enoyl-CoA isomerase activity"/>
    <property type="evidence" value="ECO:0007669"/>
    <property type="project" value="UniProtKB-ARBA"/>
</dbReference>
<comment type="caution">
    <text evidence="6">The sequence shown here is derived from an EMBL/GenBank/DDBJ whole genome shotgun (WGS) entry which is preliminary data.</text>
</comment>
<dbReference type="InterPro" id="IPR029045">
    <property type="entry name" value="ClpP/crotonase-like_dom_sf"/>
</dbReference>
<dbReference type="GeneID" id="93650877"/>
<dbReference type="PANTHER" id="PTHR43684:SF1">
    <property type="entry name" value="ENOYL-COA DELTA ISOMERASE 2"/>
    <property type="match status" value="1"/>
</dbReference>
<protein>
    <submittedName>
        <fullName evidence="6">ECI1</fullName>
    </submittedName>
</protein>
<comment type="pathway">
    <text evidence="2">Lipid metabolism; fatty acid beta-oxidation.</text>
</comment>
<evidence type="ECO:0000313" key="6">
    <source>
        <dbReference type="EMBL" id="KAG5420367.1"/>
    </source>
</evidence>
<name>A0A8H8DCJ1_9ASCO</name>
<dbReference type="OrthoDB" id="2018133at2759"/>
<organism evidence="6 7">
    <name type="scientific">Candida metapsilosis</name>
    <dbReference type="NCBI Taxonomy" id="273372"/>
    <lineage>
        <taxon>Eukaryota</taxon>
        <taxon>Fungi</taxon>
        <taxon>Dikarya</taxon>
        <taxon>Ascomycota</taxon>
        <taxon>Saccharomycotina</taxon>
        <taxon>Pichiomycetes</taxon>
        <taxon>Debaryomycetaceae</taxon>
        <taxon>Candida/Lodderomyces clade</taxon>
        <taxon>Candida</taxon>
    </lineage>
</organism>
<evidence type="ECO:0000256" key="4">
    <source>
        <dbReference type="ARBA" id="ARBA00023140"/>
    </source>
</evidence>
<comment type="subcellular location">
    <subcellularLocation>
        <location evidence="1">Peroxisome</location>
    </subcellularLocation>
</comment>
<keyword evidence="4" id="KW-0576">Peroxisome</keyword>
<evidence type="ECO:0000256" key="5">
    <source>
        <dbReference type="ARBA" id="ARBA00023235"/>
    </source>
</evidence>
<evidence type="ECO:0000313" key="7">
    <source>
        <dbReference type="Proteomes" id="UP000669133"/>
    </source>
</evidence>
<dbReference type="Pfam" id="PF00378">
    <property type="entry name" value="ECH_1"/>
    <property type="match status" value="1"/>
</dbReference>
<dbReference type="GO" id="GO:0006635">
    <property type="term" value="P:fatty acid beta-oxidation"/>
    <property type="evidence" value="ECO:0007669"/>
    <property type="project" value="TreeGrafter"/>
</dbReference>
<keyword evidence="5" id="KW-0413">Isomerase</keyword>
<dbReference type="PANTHER" id="PTHR43684">
    <property type="match status" value="1"/>
</dbReference>
<reference evidence="6 7" key="1">
    <citation type="submission" date="2020-12" db="EMBL/GenBank/DDBJ databases">
        <title>Effect of drift, selection, and recombination on the evolution of hybrid genomes in Candida yeast pathogens.</title>
        <authorList>
            <person name="Mixao V."/>
            <person name="Ksiezopolska E."/>
            <person name="Saus E."/>
            <person name="Boekhout T."/>
            <person name="Gacser A."/>
            <person name="Gabaldon T."/>
        </authorList>
    </citation>
    <scope>NUCLEOTIDE SEQUENCE [LARGE SCALE GENOMIC DNA]</scope>
    <source>
        <strain evidence="6 7">BP57</strain>
    </source>
</reference>
<proteinExistence type="inferred from homology"/>
<dbReference type="Gene3D" id="3.90.226.10">
    <property type="entry name" value="2-enoyl-CoA Hydratase, Chain A, domain 1"/>
    <property type="match status" value="1"/>
</dbReference>
<dbReference type="SUPFAM" id="SSF52096">
    <property type="entry name" value="ClpP/crotonase"/>
    <property type="match status" value="1"/>
</dbReference>
<accession>A0A8H8DCJ1</accession>
<dbReference type="Proteomes" id="UP000669133">
    <property type="component" value="Unassembled WGS sequence"/>
</dbReference>
<dbReference type="InterPro" id="IPR001753">
    <property type="entry name" value="Enoyl-CoA_hydra/iso"/>
</dbReference>
<evidence type="ECO:0000256" key="1">
    <source>
        <dbReference type="ARBA" id="ARBA00004275"/>
    </source>
</evidence>
<dbReference type="AlphaFoldDB" id="A0A8H8DCJ1"/>
<sequence>MSVTSPFNYEVIGNAAVITLNNPKKLNALTLPQYDMLARLIARANDEKNTTITLIQSTGRAFSAGGDAKFVGEQDTKFETWLRLSFIMQHHLTQTILEHKKILAVAMNGFAIGLSAAIVTLCDLVYVHDVSKTFLSTPFPNIGVLSEGGLAATLPIRLGWSKAAEALLLSKRISGEELMKLGLINKAYDGKYSSTEDFNKAVLGELLTAAEGLHSDSIFQIKNLLKANFRQIVSYTNSRESYDGLANWTSGVPKERFRKLASGELKHKM</sequence>
<dbReference type="RefSeq" id="XP_067549483.1">
    <property type="nucleotide sequence ID" value="XM_067691082.1"/>
</dbReference>
<comment type="similarity">
    <text evidence="3">Belongs to the enoyl-CoA hydratase/isomerase family.</text>
</comment>